<dbReference type="PANTHER" id="PTHR43310:SF1">
    <property type="entry name" value="SULFATE TRANSPORTER YBAR-RELATED"/>
    <property type="match status" value="1"/>
</dbReference>
<evidence type="ECO:0000256" key="2">
    <source>
        <dbReference type="ARBA" id="ARBA00022692"/>
    </source>
</evidence>
<accession>A0A1B7Z3Y4</accession>
<comment type="subcellular location">
    <subcellularLocation>
        <location evidence="1">Membrane</location>
        <topology evidence="1">Multi-pass membrane protein</topology>
    </subcellularLocation>
</comment>
<feature type="transmembrane region" description="Helical" evidence="5">
    <location>
        <begin position="46"/>
        <end position="62"/>
    </location>
</feature>
<dbReference type="AlphaFoldDB" id="A0A1B7Z3Y4"/>
<feature type="transmembrane region" description="Helical" evidence="5">
    <location>
        <begin position="132"/>
        <end position="150"/>
    </location>
</feature>
<dbReference type="Gene3D" id="3.30.750.24">
    <property type="entry name" value="STAS domain"/>
    <property type="match status" value="1"/>
</dbReference>
<dbReference type="PROSITE" id="PS50801">
    <property type="entry name" value="STAS"/>
    <property type="match status" value="1"/>
</dbReference>
<dbReference type="CDD" id="cd07042">
    <property type="entry name" value="STAS_SulP_like_sulfate_transporter"/>
    <property type="match status" value="1"/>
</dbReference>
<feature type="transmembrane region" description="Helical" evidence="5">
    <location>
        <begin position="246"/>
        <end position="269"/>
    </location>
</feature>
<evidence type="ECO:0000256" key="4">
    <source>
        <dbReference type="ARBA" id="ARBA00023136"/>
    </source>
</evidence>
<dbReference type="Pfam" id="PF01740">
    <property type="entry name" value="STAS"/>
    <property type="match status" value="1"/>
</dbReference>
<evidence type="ECO:0000256" key="1">
    <source>
        <dbReference type="ARBA" id="ARBA00004141"/>
    </source>
</evidence>
<dbReference type="SUPFAM" id="SSF52091">
    <property type="entry name" value="SpoIIaa-like"/>
    <property type="match status" value="1"/>
</dbReference>
<comment type="caution">
    <text evidence="7">The sequence shown here is derived from an EMBL/GenBank/DDBJ whole genome shotgun (WGS) entry which is preliminary data.</text>
</comment>
<reference evidence="8" key="1">
    <citation type="submission" date="2016-06" db="EMBL/GenBank/DDBJ databases">
        <authorList>
            <person name="Zhan P."/>
        </authorList>
    </citation>
    <scope>NUCLEOTIDE SEQUENCE [LARGE SCALE GENOMIC DNA]</scope>
    <source>
        <strain evidence="8">T28</strain>
    </source>
</reference>
<sequence length="525" mass="56783">MAKIFNLFNFKQKVDYKTEILSGLTVALALVPEAIAFALIPGFSPLTGLYAAFVLALITSIFGGRPGMISGATGAVAVVFIGLILELKRNFPGIEPETILNYVFATVIVAGVLQILAGVLRLGKFIRLVPHPVMFGFVNGLAIIIFMAQFPNFYQKGTDQLLTGMNMAMMLGLTVLTMLIIWGLPKLTKAVPSSLVAIVVVSAIVIGFSIDTLTVADTMREGESIKGGFPPLSIPQIPLTFESFKIIFPFAAIVAGVGLIESLLTLNIIDEITETRGSSNRECVAQGSANILSGFLSGMGGCAMIGQSLINTSSGARARLSGITAAVMLLVFIMFGSSVIERLPMAALVGLMFMVAIGTFEWASFKTFRKMPNSDVVVMVLVTLITAITHNLAVAVLLGVVISALAYSWENAKRIRARKYVDENGVKHYEIYGPLFFGSTTLFSEKFDVQGDPSEVIIDFKESRVADMSGIEALNKITERYSKVGKKVHLRYLSKDCIRLLANAEDIIDVNVMEDPTYKVMVDKL</sequence>
<feature type="transmembrane region" description="Helical" evidence="5">
    <location>
        <begin position="20"/>
        <end position="40"/>
    </location>
</feature>
<dbReference type="STRING" id="1836467.BTR34_07305"/>
<dbReference type="InterPro" id="IPR011547">
    <property type="entry name" value="SLC26A/SulP_dom"/>
</dbReference>
<feature type="transmembrane region" description="Helical" evidence="5">
    <location>
        <begin position="162"/>
        <end position="184"/>
    </location>
</feature>
<dbReference type="InterPro" id="IPR002645">
    <property type="entry name" value="STAS_dom"/>
</dbReference>
<dbReference type="RefSeq" id="WP_068485398.1">
    <property type="nucleotide sequence ID" value="NZ_CP018760.1"/>
</dbReference>
<feature type="transmembrane region" description="Helical" evidence="5">
    <location>
        <begin position="316"/>
        <end position="336"/>
    </location>
</feature>
<feature type="transmembrane region" description="Helical" evidence="5">
    <location>
        <begin position="376"/>
        <end position="409"/>
    </location>
</feature>
<evidence type="ECO:0000256" key="5">
    <source>
        <dbReference type="SAM" id="Phobius"/>
    </source>
</evidence>
<evidence type="ECO:0000313" key="7">
    <source>
        <dbReference type="EMBL" id="OBR37404.1"/>
    </source>
</evidence>
<evidence type="ECO:0000313" key="8">
    <source>
        <dbReference type="Proteomes" id="UP000092164"/>
    </source>
</evidence>
<dbReference type="KEGG" id="mart:BTR34_07305"/>
<evidence type="ECO:0000259" key="6">
    <source>
        <dbReference type="PROSITE" id="PS50801"/>
    </source>
</evidence>
<dbReference type="PANTHER" id="PTHR43310">
    <property type="entry name" value="SULFATE TRANSPORTER YBAR-RELATED"/>
    <property type="match status" value="1"/>
</dbReference>
<feature type="transmembrane region" description="Helical" evidence="5">
    <location>
        <begin position="99"/>
        <end position="120"/>
    </location>
</feature>
<dbReference type="OrthoDB" id="9771198at2"/>
<feature type="transmembrane region" description="Helical" evidence="5">
    <location>
        <begin position="69"/>
        <end position="87"/>
    </location>
</feature>
<keyword evidence="2 5" id="KW-0812">Transmembrane</keyword>
<dbReference type="InterPro" id="IPR036513">
    <property type="entry name" value="STAS_dom_sf"/>
</dbReference>
<keyword evidence="4 5" id="KW-0472">Membrane</keyword>
<dbReference type="Pfam" id="PF00916">
    <property type="entry name" value="Sulfate_transp"/>
    <property type="match status" value="1"/>
</dbReference>
<keyword evidence="8" id="KW-1185">Reference proteome</keyword>
<feature type="transmembrane region" description="Helical" evidence="5">
    <location>
        <begin position="343"/>
        <end position="364"/>
    </location>
</feature>
<protein>
    <submittedName>
        <fullName evidence="7">Sodium-independent anion transporter</fullName>
    </submittedName>
</protein>
<evidence type="ECO:0000256" key="3">
    <source>
        <dbReference type="ARBA" id="ARBA00022989"/>
    </source>
</evidence>
<feature type="transmembrane region" description="Helical" evidence="5">
    <location>
        <begin position="191"/>
        <end position="210"/>
    </location>
</feature>
<organism evidence="7 8">
    <name type="scientific">Maribacter hydrothermalis</name>
    <dbReference type="NCBI Taxonomy" id="1836467"/>
    <lineage>
        <taxon>Bacteria</taxon>
        <taxon>Pseudomonadati</taxon>
        <taxon>Bacteroidota</taxon>
        <taxon>Flavobacteriia</taxon>
        <taxon>Flavobacteriales</taxon>
        <taxon>Flavobacteriaceae</taxon>
        <taxon>Maribacter</taxon>
    </lineage>
</organism>
<dbReference type="EMBL" id="LZFP01000034">
    <property type="protein sequence ID" value="OBR37404.1"/>
    <property type="molecule type" value="Genomic_DNA"/>
</dbReference>
<proteinExistence type="predicted"/>
<dbReference type="GO" id="GO:0016020">
    <property type="term" value="C:membrane"/>
    <property type="evidence" value="ECO:0007669"/>
    <property type="project" value="UniProtKB-SubCell"/>
</dbReference>
<name>A0A1B7Z3Y4_9FLAO</name>
<keyword evidence="3 5" id="KW-1133">Transmembrane helix</keyword>
<dbReference type="InterPro" id="IPR052706">
    <property type="entry name" value="Membrane-Transporter-like"/>
</dbReference>
<feature type="domain" description="STAS" evidence="6">
    <location>
        <begin position="416"/>
        <end position="525"/>
    </location>
</feature>
<gene>
    <name evidence="7" type="ORF">A9200_07055</name>
</gene>
<feature type="transmembrane region" description="Helical" evidence="5">
    <location>
        <begin position="289"/>
        <end position="310"/>
    </location>
</feature>
<dbReference type="Proteomes" id="UP000092164">
    <property type="component" value="Unassembled WGS sequence"/>
</dbReference>